<protein>
    <submittedName>
        <fullName evidence="1">Uncharacterized protein</fullName>
    </submittedName>
</protein>
<comment type="caution">
    <text evidence="1">The sequence shown here is derived from an EMBL/GenBank/DDBJ whole genome shotgun (WGS) entry which is preliminary data.</text>
</comment>
<evidence type="ECO:0000313" key="1">
    <source>
        <dbReference type="EMBL" id="KAJ1679324.1"/>
    </source>
</evidence>
<name>A0ACC1HY45_9FUNG</name>
<dbReference type="EMBL" id="JAMZIH010000453">
    <property type="protein sequence ID" value="KAJ1679324.1"/>
    <property type="molecule type" value="Genomic_DNA"/>
</dbReference>
<reference evidence="1" key="1">
    <citation type="submission" date="2022-06" db="EMBL/GenBank/DDBJ databases">
        <title>Phylogenomic reconstructions and comparative analyses of Kickxellomycotina fungi.</title>
        <authorList>
            <person name="Reynolds N.K."/>
            <person name="Stajich J.E."/>
            <person name="Barry K."/>
            <person name="Grigoriev I.V."/>
            <person name="Crous P."/>
            <person name="Smith M.E."/>
        </authorList>
    </citation>
    <scope>NUCLEOTIDE SEQUENCE</scope>
    <source>
        <strain evidence="1">RSA 2271</strain>
    </source>
</reference>
<proteinExistence type="predicted"/>
<evidence type="ECO:0000313" key="2">
    <source>
        <dbReference type="Proteomes" id="UP001145114"/>
    </source>
</evidence>
<gene>
    <name evidence="1" type="ORF">EV182_002282</name>
</gene>
<accession>A0ACC1HY45</accession>
<dbReference type="Proteomes" id="UP001145114">
    <property type="component" value="Unassembled WGS sequence"/>
</dbReference>
<organism evidence="1 2">
    <name type="scientific">Spiromyces aspiralis</name>
    <dbReference type="NCBI Taxonomy" id="68401"/>
    <lineage>
        <taxon>Eukaryota</taxon>
        <taxon>Fungi</taxon>
        <taxon>Fungi incertae sedis</taxon>
        <taxon>Zoopagomycota</taxon>
        <taxon>Kickxellomycotina</taxon>
        <taxon>Kickxellomycetes</taxon>
        <taxon>Kickxellales</taxon>
        <taxon>Kickxellaceae</taxon>
        <taxon>Spiromyces</taxon>
    </lineage>
</organism>
<sequence length="96" mass="10352">MKIGDYVSIGENSIVEAASIGSYVHIGKNCIIGRFAIIRDCCHIEDGAVVAPNTVIPSFSIVSGQSPAKVVDQLPECTQEIYEARAKDYYAKFIGV</sequence>
<keyword evidence="2" id="KW-1185">Reference proteome</keyword>